<dbReference type="PANTHER" id="PTHR35869">
    <property type="entry name" value="OUTER-MEMBRANE LIPOPROTEIN CARRIER PROTEIN"/>
    <property type="match status" value="1"/>
</dbReference>
<feature type="signal peptide" evidence="10">
    <location>
        <begin position="1"/>
        <end position="18"/>
    </location>
</feature>
<dbReference type="InterPro" id="IPR018323">
    <property type="entry name" value="OM_lipoprot_carrier_LolA_Pbac"/>
</dbReference>
<sequence precursor="true">MKNFLVSLCLLSSGVFSAAVLASPQSELTERLNQNAGFEAVFTQKVVSPEGDVLMQGEGDVKILRPNLFRWHTQTPDENLLVTDGETLWYYNPFVEQVTLMGLEKATTQTPFVLLTRNKSSDWDNYSVTQNGDAFTVSPKSDSAVKSDFIVNIQSSGNVTGFSVVEQDGQRSDFSFTKFEAKKPAQSNFSFTVPAGVDIDDQR</sequence>
<dbReference type="SUPFAM" id="SSF89392">
    <property type="entry name" value="Prokaryotic lipoproteins and lipoprotein localization factors"/>
    <property type="match status" value="1"/>
</dbReference>
<evidence type="ECO:0000256" key="2">
    <source>
        <dbReference type="ARBA" id="ARBA00007615"/>
    </source>
</evidence>
<evidence type="ECO:0000313" key="11">
    <source>
        <dbReference type="EMBL" id="CED70981.1"/>
    </source>
</evidence>
<dbReference type="Proteomes" id="UP000032427">
    <property type="component" value="Chromosome 1"/>
</dbReference>
<keyword evidence="7 10" id="KW-0574">Periplasm</keyword>
<keyword evidence="9 10" id="KW-0143">Chaperone</keyword>
<dbReference type="GO" id="GO:0030288">
    <property type="term" value="C:outer membrane-bounded periplasmic space"/>
    <property type="evidence" value="ECO:0007669"/>
    <property type="project" value="TreeGrafter"/>
</dbReference>
<protein>
    <recommendedName>
        <fullName evidence="4 10">Outer-membrane lipoprotein carrier protein</fullName>
    </recommendedName>
</protein>
<dbReference type="HOGENOM" id="CLU_087560_1_1_6"/>
<gene>
    <name evidence="10 11" type="primary">lolA</name>
    <name evidence="11" type="ORF">AWOD_I_0888</name>
</gene>
<name>A0A090IK20_9GAMM</name>
<dbReference type="KEGG" id="awd:AWOD_I_0888"/>
<evidence type="ECO:0000256" key="7">
    <source>
        <dbReference type="ARBA" id="ARBA00022764"/>
    </source>
</evidence>
<dbReference type="GeneID" id="28540457"/>
<dbReference type="GO" id="GO:0044874">
    <property type="term" value="P:lipoprotein localization to outer membrane"/>
    <property type="evidence" value="ECO:0007669"/>
    <property type="project" value="UniProtKB-UniRule"/>
</dbReference>
<dbReference type="CDD" id="cd16325">
    <property type="entry name" value="LolA"/>
    <property type="match status" value="1"/>
</dbReference>
<evidence type="ECO:0000256" key="6">
    <source>
        <dbReference type="ARBA" id="ARBA00022729"/>
    </source>
</evidence>
<comment type="similarity">
    <text evidence="2 10">Belongs to the LolA family.</text>
</comment>
<evidence type="ECO:0000256" key="5">
    <source>
        <dbReference type="ARBA" id="ARBA00022448"/>
    </source>
</evidence>
<organism evidence="11 12">
    <name type="scientific">Aliivibrio wodanis</name>
    <dbReference type="NCBI Taxonomy" id="80852"/>
    <lineage>
        <taxon>Bacteria</taxon>
        <taxon>Pseudomonadati</taxon>
        <taxon>Pseudomonadota</taxon>
        <taxon>Gammaproteobacteria</taxon>
        <taxon>Vibrionales</taxon>
        <taxon>Vibrionaceae</taxon>
        <taxon>Aliivibrio</taxon>
    </lineage>
</organism>
<reference evidence="12" key="1">
    <citation type="submission" date="2014-09" db="EMBL/GenBank/DDBJ databases">
        <authorList>
            <person name="Hjerde E."/>
        </authorList>
    </citation>
    <scope>NUCLEOTIDE SEQUENCE [LARGE SCALE GENOMIC DNA]</scope>
    <source>
        <strain evidence="12">06/09/139</strain>
    </source>
</reference>
<keyword evidence="8 10" id="KW-0653">Protein transport</keyword>
<keyword evidence="6 10" id="KW-0732">Signal</keyword>
<evidence type="ECO:0000256" key="3">
    <source>
        <dbReference type="ARBA" id="ARBA00011245"/>
    </source>
</evidence>
<comment type="subcellular location">
    <subcellularLocation>
        <location evidence="1 10">Periplasm</location>
    </subcellularLocation>
</comment>
<dbReference type="PATRIC" id="fig|80852.17.peg.901"/>
<dbReference type="Gene3D" id="2.50.20.10">
    <property type="entry name" value="Lipoprotein localisation LolA/LolB/LppX"/>
    <property type="match status" value="1"/>
</dbReference>
<dbReference type="GO" id="GO:0042953">
    <property type="term" value="P:lipoprotein transport"/>
    <property type="evidence" value="ECO:0007669"/>
    <property type="project" value="InterPro"/>
</dbReference>
<keyword evidence="12" id="KW-1185">Reference proteome</keyword>
<evidence type="ECO:0000256" key="8">
    <source>
        <dbReference type="ARBA" id="ARBA00022927"/>
    </source>
</evidence>
<dbReference type="OrthoDB" id="9787361at2"/>
<dbReference type="HAMAP" id="MF_00240">
    <property type="entry name" value="LolA"/>
    <property type="match status" value="1"/>
</dbReference>
<evidence type="ECO:0000313" key="12">
    <source>
        <dbReference type="Proteomes" id="UP000032427"/>
    </source>
</evidence>
<accession>A0A090IK20</accession>
<keyword evidence="5 10" id="KW-0813">Transport</keyword>
<dbReference type="Pfam" id="PF03548">
    <property type="entry name" value="LolA"/>
    <property type="match status" value="1"/>
</dbReference>
<dbReference type="NCBIfam" id="TIGR00547">
    <property type="entry name" value="lolA"/>
    <property type="match status" value="1"/>
</dbReference>
<proteinExistence type="inferred from homology"/>
<dbReference type="InterPro" id="IPR029046">
    <property type="entry name" value="LolA/LolB/LppX"/>
</dbReference>
<comment type="subunit">
    <text evidence="3 10">Monomer.</text>
</comment>
<dbReference type="PANTHER" id="PTHR35869:SF1">
    <property type="entry name" value="OUTER-MEMBRANE LIPOPROTEIN CARRIER PROTEIN"/>
    <property type="match status" value="1"/>
</dbReference>
<evidence type="ECO:0000256" key="4">
    <source>
        <dbReference type="ARBA" id="ARBA00014035"/>
    </source>
</evidence>
<comment type="function">
    <text evidence="10">Participates in the translocation of lipoproteins from the inner membrane to the outer membrane. Only forms a complex with a lipoprotein if the residue after the N-terminal Cys is not an aspartate (The Asp acts as a targeting signal to indicate that the lipoprotein should stay in the inner membrane).</text>
</comment>
<keyword evidence="11" id="KW-0449">Lipoprotein</keyword>
<evidence type="ECO:0000256" key="1">
    <source>
        <dbReference type="ARBA" id="ARBA00004418"/>
    </source>
</evidence>
<dbReference type="InterPro" id="IPR004564">
    <property type="entry name" value="OM_lipoprot_carrier_LolA-like"/>
</dbReference>
<evidence type="ECO:0000256" key="10">
    <source>
        <dbReference type="HAMAP-Rule" id="MF_00240"/>
    </source>
</evidence>
<dbReference type="EMBL" id="LN554846">
    <property type="protein sequence ID" value="CED70981.1"/>
    <property type="molecule type" value="Genomic_DNA"/>
</dbReference>
<feature type="chain" id="PRO_5008982847" description="Outer-membrane lipoprotein carrier protein" evidence="10">
    <location>
        <begin position="19"/>
        <end position="203"/>
    </location>
</feature>
<dbReference type="AlphaFoldDB" id="A0A090IK20"/>
<evidence type="ECO:0000256" key="9">
    <source>
        <dbReference type="ARBA" id="ARBA00023186"/>
    </source>
</evidence>
<dbReference type="STRING" id="80852.AWOD_I_0888"/>